<dbReference type="PANTHER" id="PTHR47728">
    <property type="entry name" value="RAB GTPASE-ACTIVATING PROTEIN 1-LIKE"/>
    <property type="match status" value="1"/>
</dbReference>
<dbReference type="Proteomes" id="UP000198323">
    <property type="component" value="Unassembled WGS sequence"/>
</dbReference>
<keyword evidence="1" id="KW-0175">Coiled coil</keyword>
<keyword evidence="3" id="KW-1185">Reference proteome</keyword>
<evidence type="ECO:0008006" key="4">
    <source>
        <dbReference type="Google" id="ProtNLM"/>
    </source>
</evidence>
<evidence type="ECO:0000313" key="3">
    <source>
        <dbReference type="Proteomes" id="UP000198323"/>
    </source>
</evidence>
<reference evidence="2 3" key="1">
    <citation type="submission" date="2016-07" db="EMBL/GenBank/DDBJ databases">
        <title>Disparate Historic Effective Population Sizes Predicted by Modern Levels of Genome Diversity for the Scaled Quail (Callipepla squamata) and the Northern Bobwhite (Colinus virginianus): Inferences from First and Second Generation Draft Genome Assemblies for Sympatric New World Quail.</title>
        <authorList>
            <person name="Oldeschulte D.L."/>
            <person name="Halley Y.A."/>
            <person name="Bhattarai E.K."/>
            <person name="Brashear W.A."/>
            <person name="Hill J."/>
            <person name="Metz R.P."/>
            <person name="Johnson C.D."/>
            <person name="Rollins D."/>
            <person name="Peterson M.J."/>
            <person name="Bickhart D.M."/>
            <person name="Decker J.E."/>
            <person name="Seabury C.M."/>
        </authorList>
    </citation>
    <scope>NUCLEOTIDE SEQUENCE [LARGE SCALE GENOMIC DNA]</scope>
    <source>
        <strain evidence="2 3">Texas</strain>
        <tissue evidence="2">Leg muscle</tissue>
    </source>
</reference>
<dbReference type="STRING" id="9009.A0A226MVP3"/>
<feature type="coiled-coil region" evidence="1">
    <location>
        <begin position="216"/>
        <end position="250"/>
    </location>
</feature>
<dbReference type="PANTHER" id="PTHR47728:SF1">
    <property type="entry name" value="RAB GTPASE ACTIVATING PROTEIN 1 LIKE"/>
    <property type="match status" value="1"/>
</dbReference>
<evidence type="ECO:0000256" key="1">
    <source>
        <dbReference type="SAM" id="Coils"/>
    </source>
</evidence>
<evidence type="ECO:0000313" key="2">
    <source>
        <dbReference type="EMBL" id="OXB59308.1"/>
    </source>
</evidence>
<organism evidence="2 3">
    <name type="scientific">Callipepla squamata</name>
    <name type="common">Scaled quail</name>
    <dbReference type="NCBI Taxonomy" id="9009"/>
    <lineage>
        <taxon>Eukaryota</taxon>
        <taxon>Metazoa</taxon>
        <taxon>Chordata</taxon>
        <taxon>Craniata</taxon>
        <taxon>Vertebrata</taxon>
        <taxon>Euteleostomi</taxon>
        <taxon>Archelosauria</taxon>
        <taxon>Archosauria</taxon>
        <taxon>Dinosauria</taxon>
        <taxon>Saurischia</taxon>
        <taxon>Theropoda</taxon>
        <taxon>Coelurosauria</taxon>
        <taxon>Aves</taxon>
        <taxon>Neognathae</taxon>
        <taxon>Galloanserae</taxon>
        <taxon>Galliformes</taxon>
        <taxon>Odontophoridae</taxon>
        <taxon>Callipepla</taxon>
    </lineage>
</organism>
<dbReference type="AlphaFoldDB" id="A0A226MVP3"/>
<dbReference type="OrthoDB" id="295078at2759"/>
<sequence length="303" mass="34971">VSESLSGVSLTFKCVSFKCVPQVPTKKLKKYEREYQTMRESQLQQEDPMDRYKRENRRLQEASMRLEQENDDLAHELVTSKIALRNDLDQAEDKADVLNKELLLTKQKLVETEEEKRKQEEETAQLKEVFRKQLEKAESEIKKTTAIIADYKQVINLFSLLQICSQLSTRLEKQQAASKDELEVVKGKVMACKHCSEIFSKEGTLKLPAVSLDNKGLEIDDEKDALKKQLREMELELAQTKLQLVEAKCKIQVCGIQGLRGSLHESKKWRISVPLYACELPESSDCLSLKRQKKRFSSVYLNI</sequence>
<protein>
    <recommendedName>
        <fullName evidence="4">Rab GTPase-activating protein 1-like</fullName>
    </recommendedName>
</protein>
<name>A0A226MVP3_CALSU</name>
<dbReference type="EMBL" id="MCFN01000400">
    <property type="protein sequence ID" value="OXB59308.1"/>
    <property type="molecule type" value="Genomic_DNA"/>
</dbReference>
<comment type="caution">
    <text evidence="2">The sequence shown here is derived from an EMBL/GenBank/DDBJ whole genome shotgun (WGS) entry which is preliminary data.</text>
</comment>
<feature type="coiled-coil region" evidence="1">
    <location>
        <begin position="49"/>
        <end position="154"/>
    </location>
</feature>
<gene>
    <name evidence="2" type="ORF">ASZ78_006774</name>
</gene>
<proteinExistence type="predicted"/>
<accession>A0A226MVP3</accession>
<feature type="non-terminal residue" evidence="2">
    <location>
        <position position="1"/>
    </location>
</feature>